<gene>
    <name evidence="3" type="ORF">E2B99_07275</name>
</gene>
<keyword evidence="4" id="KW-1185">Reference proteome</keyword>
<dbReference type="Proteomes" id="UP000297834">
    <property type="component" value="Unassembled WGS sequence"/>
</dbReference>
<keyword evidence="1" id="KW-0732">Signal</keyword>
<reference evidence="3 4" key="1">
    <citation type="submission" date="2019-03" db="EMBL/GenBank/DDBJ databases">
        <title>Alkanindiges illinoisensis: a potential pathogenic isolated from ascites of a gastric cancer patient with abdominal metastasis.</title>
        <authorList>
            <person name="Hu X."/>
            <person name="Yang B."/>
            <person name="Yan X."/>
            <person name="Lin L."/>
            <person name="Zhao H."/>
            <person name="Zhou F."/>
            <person name="Su B."/>
            <person name="Chen J."/>
            <person name="Rui Y."/>
            <person name="Wang Q."/>
            <person name="Zheng L."/>
        </authorList>
    </citation>
    <scope>NUCLEOTIDE SEQUENCE [LARGE SCALE GENOMIC DNA]</scope>
    <source>
        <strain evidence="3 4">NFYY 23406</strain>
    </source>
</reference>
<dbReference type="CDD" id="cd03020">
    <property type="entry name" value="DsbA_DsbC_DsbG"/>
    <property type="match status" value="1"/>
</dbReference>
<sequence length="152" mass="16761">MMLPFSNKTYSAMDFNELPFQHAIEFKQGNGSRQLAVFSDPECPYCQRLELELAKLDDVTIHVFPFPLTQLHPKAEQISRKIWCSPDRASAWRDYLTQQLAPDNPGNCDAPVEANLQLGQALGVNGTPTLILSSGKLITGAASAEDIDALLD</sequence>
<comment type="caution">
    <text evidence="3">The sequence shown here is derived from an EMBL/GenBank/DDBJ whole genome shotgun (WGS) entry which is preliminary data.</text>
</comment>
<dbReference type="AlphaFoldDB" id="A0A4Y7XBU7"/>
<evidence type="ECO:0000259" key="2">
    <source>
        <dbReference type="Pfam" id="PF13098"/>
    </source>
</evidence>
<dbReference type="InterPro" id="IPR012336">
    <property type="entry name" value="Thioredoxin-like_fold"/>
</dbReference>
<keyword evidence="1" id="KW-0676">Redox-active center</keyword>
<dbReference type="GO" id="GO:0042597">
    <property type="term" value="C:periplasmic space"/>
    <property type="evidence" value="ECO:0007669"/>
    <property type="project" value="UniProtKB-SubCell"/>
</dbReference>
<protein>
    <recommendedName>
        <fullName evidence="1">Thiol:disulfide interchange protein</fullName>
    </recommendedName>
</protein>
<evidence type="ECO:0000256" key="1">
    <source>
        <dbReference type="RuleBase" id="RU364038"/>
    </source>
</evidence>
<evidence type="ECO:0000313" key="3">
    <source>
        <dbReference type="EMBL" id="TEU26808.1"/>
    </source>
</evidence>
<proteinExistence type="inferred from homology"/>
<keyword evidence="1" id="KW-0574">Periplasm</keyword>
<accession>A0A4Y7XBU7</accession>
<evidence type="ECO:0000313" key="4">
    <source>
        <dbReference type="Proteomes" id="UP000297834"/>
    </source>
</evidence>
<dbReference type="Pfam" id="PF13098">
    <property type="entry name" value="Thioredoxin_2"/>
    <property type="match status" value="1"/>
</dbReference>
<comment type="subcellular location">
    <subcellularLocation>
        <location evidence="1">Periplasm</location>
    </subcellularLocation>
</comment>
<comment type="similarity">
    <text evidence="1">Belongs to the thioredoxin family. DsbC subfamily.</text>
</comment>
<organism evidence="3 4">
    <name type="scientific">Alkanindiges illinoisensis</name>
    <dbReference type="NCBI Taxonomy" id="197183"/>
    <lineage>
        <taxon>Bacteria</taxon>
        <taxon>Pseudomonadati</taxon>
        <taxon>Pseudomonadota</taxon>
        <taxon>Gammaproteobacteria</taxon>
        <taxon>Moraxellales</taxon>
        <taxon>Moraxellaceae</taxon>
        <taxon>Alkanindiges</taxon>
    </lineage>
</organism>
<dbReference type="InterPro" id="IPR036249">
    <property type="entry name" value="Thioredoxin-like_sf"/>
</dbReference>
<comment type="function">
    <text evidence="1">Required for disulfide bond formation in some periplasmic proteins. Acts by transferring its disulfide bond to other proteins and is reduced in the process.</text>
</comment>
<dbReference type="InterPro" id="IPR033954">
    <property type="entry name" value="DiS-bond_Isoase_DsbC/G"/>
</dbReference>
<name>A0A4Y7XBU7_9GAMM</name>
<dbReference type="SUPFAM" id="SSF52833">
    <property type="entry name" value="Thioredoxin-like"/>
    <property type="match status" value="1"/>
</dbReference>
<dbReference type="Gene3D" id="3.40.30.10">
    <property type="entry name" value="Glutaredoxin"/>
    <property type="match status" value="1"/>
</dbReference>
<dbReference type="PANTHER" id="PTHR35272">
    <property type="entry name" value="THIOL:DISULFIDE INTERCHANGE PROTEIN DSBC-RELATED"/>
    <property type="match status" value="1"/>
</dbReference>
<dbReference type="PANTHER" id="PTHR35272:SF3">
    <property type="entry name" value="THIOL:DISULFIDE INTERCHANGE PROTEIN DSBC"/>
    <property type="match status" value="1"/>
</dbReference>
<dbReference type="InterPro" id="IPR051470">
    <property type="entry name" value="Thiol:disulfide_interchange"/>
</dbReference>
<feature type="domain" description="Thioredoxin-like fold" evidence="2">
    <location>
        <begin position="28"/>
        <end position="151"/>
    </location>
</feature>
<dbReference type="EMBL" id="SNTY01000025">
    <property type="protein sequence ID" value="TEU26808.1"/>
    <property type="molecule type" value="Genomic_DNA"/>
</dbReference>
<dbReference type="STRING" id="1120977.GCA_000619845_02641"/>